<evidence type="ECO:0000259" key="2">
    <source>
        <dbReference type="PROSITE" id="PS51029"/>
    </source>
</evidence>
<dbReference type="GO" id="GO:0005634">
    <property type="term" value="C:nucleus"/>
    <property type="evidence" value="ECO:0007669"/>
    <property type="project" value="TreeGrafter"/>
</dbReference>
<comment type="caution">
    <text evidence="3">The sequence shown here is derived from an EMBL/GenBank/DDBJ whole genome shotgun (WGS) entry which is preliminary data.</text>
</comment>
<dbReference type="GO" id="GO:0005667">
    <property type="term" value="C:transcription regulator complex"/>
    <property type="evidence" value="ECO:0007669"/>
    <property type="project" value="TreeGrafter"/>
</dbReference>
<evidence type="ECO:0000256" key="1">
    <source>
        <dbReference type="SAM" id="MobiDB-lite"/>
    </source>
</evidence>
<name>A0A0L0C8V2_LUCCU</name>
<evidence type="ECO:0000313" key="3">
    <source>
        <dbReference type="EMBL" id="KNC27824.1"/>
    </source>
</evidence>
<keyword evidence="4" id="KW-1185">Reference proteome</keyword>
<reference evidence="3 4" key="1">
    <citation type="journal article" date="2015" name="Nat. Commun.">
        <title>Lucilia cuprina genome unlocks parasitic fly biology to underpin future interventions.</title>
        <authorList>
            <person name="Anstead C.A."/>
            <person name="Korhonen P.K."/>
            <person name="Young N.D."/>
            <person name="Hall R.S."/>
            <person name="Jex A.R."/>
            <person name="Murali S.C."/>
            <person name="Hughes D.S."/>
            <person name="Lee S.F."/>
            <person name="Perry T."/>
            <person name="Stroehlein A.J."/>
            <person name="Ansell B.R."/>
            <person name="Breugelmans B."/>
            <person name="Hofmann A."/>
            <person name="Qu J."/>
            <person name="Dugan S."/>
            <person name="Lee S.L."/>
            <person name="Chao H."/>
            <person name="Dinh H."/>
            <person name="Han Y."/>
            <person name="Doddapaneni H.V."/>
            <person name="Worley K.C."/>
            <person name="Muzny D.M."/>
            <person name="Ioannidis P."/>
            <person name="Waterhouse R.M."/>
            <person name="Zdobnov E.M."/>
            <person name="James P.J."/>
            <person name="Bagnall N.H."/>
            <person name="Kotze A.C."/>
            <person name="Gibbs R.A."/>
            <person name="Richards S."/>
            <person name="Batterham P."/>
            <person name="Gasser R.B."/>
        </authorList>
    </citation>
    <scope>NUCLEOTIDE SEQUENCE [LARGE SCALE GENOMIC DNA]</scope>
    <source>
        <strain evidence="3 4">LS</strain>
        <tissue evidence="3">Full body</tissue>
    </source>
</reference>
<organism evidence="3 4">
    <name type="scientific">Lucilia cuprina</name>
    <name type="common">Green bottle fly</name>
    <name type="synonym">Australian sheep blowfly</name>
    <dbReference type="NCBI Taxonomy" id="7375"/>
    <lineage>
        <taxon>Eukaryota</taxon>
        <taxon>Metazoa</taxon>
        <taxon>Ecdysozoa</taxon>
        <taxon>Arthropoda</taxon>
        <taxon>Hexapoda</taxon>
        <taxon>Insecta</taxon>
        <taxon>Pterygota</taxon>
        <taxon>Neoptera</taxon>
        <taxon>Endopterygota</taxon>
        <taxon>Diptera</taxon>
        <taxon>Brachycera</taxon>
        <taxon>Muscomorpha</taxon>
        <taxon>Oestroidea</taxon>
        <taxon>Calliphoridae</taxon>
        <taxon>Luciliinae</taxon>
        <taxon>Lucilia</taxon>
    </lineage>
</organism>
<feature type="domain" description="MADF" evidence="2">
    <location>
        <begin position="215"/>
        <end position="300"/>
    </location>
</feature>
<protein>
    <recommendedName>
        <fullName evidence="2">MADF domain-containing protein</fullName>
    </recommendedName>
</protein>
<feature type="region of interest" description="Disordered" evidence="1">
    <location>
        <begin position="182"/>
        <end position="208"/>
    </location>
</feature>
<accession>A0A0L0C8V2</accession>
<evidence type="ECO:0000313" key="4">
    <source>
        <dbReference type="Proteomes" id="UP000037069"/>
    </source>
</evidence>
<dbReference type="GO" id="GO:0006357">
    <property type="term" value="P:regulation of transcription by RNA polymerase II"/>
    <property type="evidence" value="ECO:0007669"/>
    <property type="project" value="TreeGrafter"/>
</dbReference>
<sequence length="403" mass="46631">MNTMNRYDLNLKLIQAVEKHDCIYNVKSAQYKKFAFKEHLWNTIGKEIGISSKEAKSNWKSVRDSYKRYKNKTNATNGYLKKYKYAEALKFLDQVVSYRPHKTFTLPTSDVEVSTELSSEEEFIYEQSTNGQTESNFDNCFDEIQDFSDTTSTKEVKAAAENIATDTSKILPITLNKDENLTTEEKNGYIDGPNSSNSSDEDSMEQTKEKDLNKLLIEEVKKHDCIYNPQSRRYKHFSYKKHLWHKIGKRFGLLANVANKKWKSIKDSYRKSKIKLITQSGFVKPYKYSECLKFLDDYIECLPSLNRMVNEPEVSTDLSSDCDMLMVNSRKLKRRKTSCGKIPTNHLNSSSEENIESEQENQKTMTSRLFMVLANKVNEANLTSQQTNAIEFGVSSFNFVAIY</sequence>
<proteinExistence type="predicted"/>
<dbReference type="AlphaFoldDB" id="A0A0L0C8V2"/>
<dbReference type="InterPro" id="IPR039353">
    <property type="entry name" value="TF_Adf1"/>
</dbReference>
<dbReference type="Proteomes" id="UP000037069">
    <property type="component" value="Unassembled WGS sequence"/>
</dbReference>
<feature type="region of interest" description="Disordered" evidence="1">
    <location>
        <begin position="338"/>
        <end position="360"/>
    </location>
</feature>
<dbReference type="InterPro" id="IPR006578">
    <property type="entry name" value="MADF-dom"/>
</dbReference>
<dbReference type="OrthoDB" id="6081971at2759"/>
<dbReference type="PROSITE" id="PS51029">
    <property type="entry name" value="MADF"/>
    <property type="match status" value="2"/>
</dbReference>
<dbReference type="PANTHER" id="PTHR12243">
    <property type="entry name" value="MADF DOMAIN TRANSCRIPTION FACTOR"/>
    <property type="match status" value="1"/>
</dbReference>
<dbReference type="PANTHER" id="PTHR12243:SF69">
    <property type="entry name" value="SI:CH73-59F11.3"/>
    <property type="match status" value="1"/>
</dbReference>
<dbReference type="SMART" id="SM00595">
    <property type="entry name" value="MADF"/>
    <property type="match status" value="2"/>
</dbReference>
<gene>
    <name evidence="3" type="ORF">FF38_12493</name>
</gene>
<dbReference type="Pfam" id="PF10545">
    <property type="entry name" value="MADF_DNA_bdg"/>
    <property type="match status" value="2"/>
</dbReference>
<feature type="domain" description="MADF" evidence="2">
    <location>
        <begin position="12"/>
        <end position="97"/>
    </location>
</feature>
<dbReference type="EMBL" id="JRES01000841">
    <property type="protein sequence ID" value="KNC27824.1"/>
    <property type="molecule type" value="Genomic_DNA"/>
</dbReference>